<comment type="caution">
    <text evidence="15">The sequence shown here is derived from an EMBL/GenBank/DDBJ whole genome shotgun (WGS) entry which is preliminary data.</text>
</comment>
<dbReference type="SMART" id="SM00490">
    <property type="entry name" value="HELICc"/>
    <property type="match status" value="1"/>
</dbReference>
<keyword evidence="16" id="KW-1185">Reference proteome</keyword>
<keyword evidence="6 12" id="KW-0347">Helicase</keyword>
<keyword evidence="3 12" id="KW-0547">Nucleotide-binding</keyword>
<name>A0ABS6EYX6_9CLOT</name>
<organism evidence="15 16">
    <name type="scientific">Clostridium simiarum</name>
    <dbReference type="NCBI Taxonomy" id="2841506"/>
    <lineage>
        <taxon>Bacteria</taxon>
        <taxon>Bacillati</taxon>
        <taxon>Bacillota</taxon>
        <taxon>Clostridia</taxon>
        <taxon>Eubacteriales</taxon>
        <taxon>Clostridiaceae</taxon>
        <taxon>Clostridium</taxon>
    </lineage>
</organism>
<dbReference type="Proteomes" id="UP000736583">
    <property type="component" value="Unassembled WGS sequence"/>
</dbReference>
<evidence type="ECO:0000259" key="13">
    <source>
        <dbReference type="PROSITE" id="PS51192"/>
    </source>
</evidence>
<dbReference type="GO" id="GO:0003678">
    <property type="term" value="F:DNA helicase activity"/>
    <property type="evidence" value="ECO:0007669"/>
    <property type="project" value="UniProtKB-EC"/>
</dbReference>
<dbReference type="Pfam" id="PF00270">
    <property type="entry name" value="DEAD"/>
    <property type="match status" value="1"/>
</dbReference>
<proteinExistence type="inferred from homology"/>
<dbReference type="Pfam" id="PF19833">
    <property type="entry name" value="RecG_dom3_C"/>
    <property type="match status" value="1"/>
</dbReference>
<dbReference type="Pfam" id="PF00271">
    <property type="entry name" value="Helicase_C"/>
    <property type="match status" value="1"/>
</dbReference>
<keyword evidence="9 12" id="KW-0233">DNA recombination</keyword>
<feature type="domain" description="Helicase C-terminal" evidence="14">
    <location>
        <begin position="462"/>
        <end position="608"/>
    </location>
</feature>
<evidence type="ECO:0000256" key="1">
    <source>
        <dbReference type="ARBA" id="ARBA00007504"/>
    </source>
</evidence>
<evidence type="ECO:0000256" key="11">
    <source>
        <dbReference type="ARBA" id="ARBA00048988"/>
    </source>
</evidence>
<dbReference type="EC" id="5.6.2.4" evidence="12"/>
<comment type="catalytic activity">
    <reaction evidence="11 12">
        <text>ATP + H2O = ADP + phosphate + H(+)</text>
        <dbReference type="Rhea" id="RHEA:13065"/>
        <dbReference type="ChEBI" id="CHEBI:15377"/>
        <dbReference type="ChEBI" id="CHEBI:15378"/>
        <dbReference type="ChEBI" id="CHEBI:30616"/>
        <dbReference type="ChEBI" id="CHEBI:43474"/>
        <dbReference type="ChEBI" id="CHEBI:456216"/>
        <dbReference type="EC" id="5.6.2.4"/>
    </reaction>
</comment>
<evidence type="ECO:0000256" key="8">
    <source>
        <dbReference type="ARBA" id="ARBA00023125"/>
    </source>
</evidence>
<evidence type="ECO:0000256" key="3">
    <source>
        <dbReference type="ARBA" id="ARBA00022741"/>
    </source>
</evidence>
<dbReference type="InterPro" id="IPR045562">
    <property type="entry name" value="RecG_dom3_C"/>
</dbReference>
<dbReference type="EMBL" id="JAHLQL010000001">
    <property type="protein sequence ID" value="MBU5590859.1"/>
    <property type="molecule type" value="Genomic_DNA"/>
</dbReference>
<evidence type="ECO:0000256" key="2">
    <source>
        <dbReference type="ARBA" id="ARBA00017846"/>
    </source>
</evidence>
<dbReference type="CDD" id="cd17992">
    <property type="entry name" value="DEXHc_RecG"/>
    <property type="match status" value="1"/>
</dbReference>
<accession>A0ABS6EYX6</accession>
<keyword evidence="10 12" id="KW-0234">DNA repair</keyword>
<dbReference type="InterPro" id="IPR033454">
    <property type="entry name" value="RecG_wedge"/>
</dbReference>
<reference evidence="15 16" key="1">
    <citation type="submission" date="2021-06" db="EMBL/GenBank/DDBJ databases">
        <authorList>
            <person name="Sun Q."/>
            <person name="Li D."/>
        </authorList>
    </citation>
    <scope>NUCLEOTIDE SEQUENCE [LARGE SCALE GENOMIC DNA]</scope>
    <source>
        <strain evidence="15 16">MSJ-4</strain>
    </source>
</reference>
<feature type="domain" description="Helicase ATP-binding" evidence="13">
    <location>
        <begin position="268"/>
        <end position="429"/>
    </location>
</feature>
<keyword evidence="4 12" id="KW-0227">DNA damage</keyword>
<dbReference type="InterPro" id="IPR014001">
    <property type="entry name" value="Helicase_ATP-bd"/>
</dbReference>
<dbReference type="InterPro" id="IPR047112">
    <property type="entry name" value="RecG/Mfd"/>
</dbReference>
<evidence type="ECO:0000313" key="16">
    <source>
        <dbReference type="Proteomes" id="UP000736583"/>
    </source>
</evidence>
<dbReference type="RefSeq" id="WP_216455953.1">
    <property type="nucleotide sequence ID" value="NZ_JAHLQL010000001.1"/>
</dbReference>
<evidence type="ECO:0000256" key="9">
    <source>
        <dbReference type="ARBA" id="ARBA00023172"/>
    </source>
</evidence>
<evidence type="ECO:0000313" key="15">
    <source>
        <dbReference type="EMBL" id="MBU5590859.1"/>
    </source>
</evidence>
<comment type="function">
    <text evidence="12">Plays a critical role in recombination and DNA repair. Helps process Holliday junction intermediates to mature products by catalyzing branch migration. Has replication fork regression activity, unwinds stalled or blocked replication forks to make a HJ that can be resolved. Has a DNA unwinding activity characteristic of a DNA helicase with 3'-5' polarity.</text>
</comment>
<dbReference type="InterPro" id="IPR001650">
    <property type="entry name" value="Helicase_C-like"/>
</dbReference>
<dbReference type="InterPro" id="IPR004609">
    <property type="entry name" value="ATP-dep_DNA_helicase_RecG"/>
</dbReference>
<gene>
    <name evidence="15" type="primary">recG</name>
    <name evidence="15" type="ORF">KQI89_03705</name>
</gene>
<evidence type="ECO:0000256" key="6">
    <source>
        <dbReference type="ARBA" id="ARBA00022806"/>
    </source>
</evidence>
<dbReference type="NCBIfam" id="NF008168">
    <property type="entry name" value="PRK10917.2-2"/>
    <property type="match status" value="1"/>
</dbReference>
<dbReference type="GO" id="GO:0016787">
    <property type="term" value="F:hydrolase activity"/>
    <property type="evidence" value="ECO:0007669"/>
    <property type="project" value="UniProtKB-KW"/>
</dbReference>
<dbReference type="PANTHER" id="PTHR47964">
    <property type="entry name" value="ATP-DEPENDENT DNA HELICASE HOMOLOG RECG, CHLOROPLASTIC"/>
    <property type="match status" value="1"/>
</dbReference>
<dbReference type="InterPro" id="IPR011545">
    <property type="entry name" value="DEAD/DEAH_box_helicase_dom"/>
</dbReference>
<keyword evidence="5 12" id="KW-0378">Hydrolase</keyword>
<dbReference type="PROSITE" id="PS51192">
    <property type="entry name" value="HELICASE_ATP_BIND_1"/>
    <property type="match status" value="1"/>
</dbReference>
<dbReference type="NCBIfam" id="TIGR00643">
    <property type="entry name" value="recG"/>
    <property type="match status" value="1"/>
</dbReference>
<dbReference type="PROSITE" id="PS51194">
    <property type="entry name" value="HELICASE_CTER"/>
    <property type="match status" value="1"/>
</dbReference>
<evidence type="ECO:0000256" key="10">
    <source>
        <dbReference type="ARBA" id="ARBA00023204"/>
    </source>
</evidence>
<evidence type="ECO:0000256" key="4">
    <source>
        <dbReference type="ARBA" id="ARBA00022763"/>
    </source>
</evidence>
<dbReference type="Pfam" id="PF17191">
    <property type="entry name" value="RecG_wedge"/>
    <property type="match status" value="1"/>
</dbReference>
<keyword evidence="7 12" id="KW-0067">ATP-binding</keyword>
<dbReference type="NCBIfam" id="NF008165">
    <property type="entry name" value="PRK10917.1-3"/>
    <property type="match status" value="1"/>
</dbReference>
<protein>
    <recommendedName>
        <fullName evidence="2 12">ATP-dependent DNA helicase RecG</fullName>
        <ecNumber evidence="12">5.6.2.4</ecNumber>
    </recommendedName>
</protein>
<sequence>MNLYKDIGELKGVGKKTKETLNRCGIFTMMDLLLYFPREYEFVNNDIIWEENFEKEKLVLNCIFQGVKSDIRTRTGKHLTTLIFKYKNMKVIGKWFNQPYIKKQFNIGEEYILLGSYKKQGDILDVINPVIGSKDLKSGNIVSKYVLKDNLTNKIILKLINTILDNIEIKENLPLELLKKYNFMSLDSAIRNIHFPKDMNSLNHAKDRLKFQELFTYSLKILMLKKKLQSDTLGISFKMDKSLSELKDSLPFSLTEAQSRTIREILMDEKRSYPMNRLVQGDVGSGKTIIAIIAMFNVVKNGYQALFMAPTEILAKQHYDECKKLLGDFNIEIELLTGGTPAKEKDSIKNKLRSGDAMIVVGTHALIEDDVETRKLGMIITDEQHRFGVHQRSKLINKEGMADVLVMTATPIPRTLALYLYGDLDVSIIDELPPGRQKIDTVFYNQSQRDYVYKFLLQEISNGRQAYIVCPLIEENEDLPLNSVNKLYEELKETYFKEISVEILHGKMKGALKEEIMSKFKNGDISVLLSTTVIEVGVNVPNATVMVIENAERFGLSQLHQLRGRVGRGKHKSYCLLIGEAKSNTTKKRMMIMTESNDGFYIAEQDLKLRGSGELFGIRQHGETGLILADIMEDIELFKIANEEGRRIINSNSSLDKNLREEIMKYLESSSKYICFN</sequence>
<evidence type="ECO:0000259" key="14">
    <source>
        <dbReference type="PROSITE" id="PS51194"/>
    </source>
</evidence>
<comment type="catalytic activity">
    <reaction evidence="12">
        <text>Couples ATP hydrolysis with the unwinding of duplex DNA by translocating in the 3'-5' direction.</text>
        <dbReference type="EC" id="5.6.2.4"/>
    </reaction>
</comment>
<dbReference type="PANTHER" id="PTHR47964:SF1">
    <property type="entry name" value="ATP-DEPENDENT DNA HELICASE HOMOLOG RECG, CHLOROPLASTIC"/>
    <property type="match status" value="1"/>
</dbReference>
<evidence type="ECO:0000256" key="12">
    <source>
        <dbReference type="RuleBase" id="RU363016"/>
    </source>
</evidence>
<comment type="similarity">
    <text evidence="1 12">Belongs to the helicase family. RecG subfamily.</text>
</comment>
<evidence type="ECO:0000256" key="5">
    <source>
        <dbReference type="ARBA" id="ARBA00022801"/>
    </source>
</evidence>
<keyword evidence="8" id="KW-0238">DNA-binding</keyword>
<dbReference type="SMART" id="SM00487">
    <property type="entry name" value="DEXDc"/>
    <property type="match status" value="1"/>
</dbReference>
<evidence type="ECO:0000256" key="7">
    <source>
        <dbReference type="ARBA" id="ARBA00022840"/>
    </source>
</evidence>